<feature type="domain" description="Mannosylglycerate hydrolase MGH1-like glycoside hydrolase" evidence="1">
    <location>
        <begin position="310"/>
        <end position="381"/>
    </location>
</feature>
<sequence length="424" mass="48375">MSPQALWKLGLKSLQELETPQGVLASARDEAYGCIFGRDSLIVSLELLRAYKRTKNSYFLELVERSLRTLANLQGRHRNIESGEEPGKIIHEYRPERHEHLTRLAEDPWFLYPEGVLRNYDSVDATPLFLIAVSEYSKVGDERFLITIMPAVRAALKWLNKFDGFVTYSFHTERRHGGLKVQSWMDSTESLFYEDSNDRPPYPIASVEVQAYSWAALRAWGQEERAAKLKEIFNEQFVLRGQKNLTLAFALDGEGRKLTSARSSMGHVLWAVYMKPEFPGQNGLVEAKPTRGPFGKGIPAECILNDEYIPALRDRLLSRDLFVPKAGIRTLSSRSLRYDHMSYHNGSIWPHDTAMLAKGLENFGFEEDAKAVRQALLRAYAHFKTPVELYSWHRGLREYAPANGHRACRVQAWSAASLLALLQK</sequence>
<dbReference type="SUPFAM" id="SSF48208">
    <property type="entry name" value="Six-hairpin glycosidases"/>
    <property type="match status" value="1"/>
</dbReference>
<evidence type="ECO:0000313" key="2">
    <source>
        <dbReference type="EMBL" id="KKW35697.1"/>
    </source>
</evidence>
<dbReference type="Proteomes" id="UP000034740">
    <property type="component" value="Unassembled WGS sequence"/>
</dbReference>
<proteinExistence type="predicted"/>
<dbReference type="InterPro" id="IPR008928">
    <property type="entry name" value="6-hairpin_glycosidase_sf"/>
</dbReference>
<dbReference type="Gene3D" id="1.50.10.10">
    <property type="match status" value="1"/>
</dbReference>
<evidence type="ECO:0000313" key="3">
    <source>
        <dbReference type="Proteomes" id="UP000034740"/>
    </source>
</evidence>
<dbReference type="InterPro" id="IPR054491">
    <property type="entry name" value="MGH1-like_GH"/>
</dbReference>
<gene>
    <name evidence="2" type="ORF">UY83_C0004G0021</name>
</gene>
<dbReference type="Pfam" id="PF22422">
    <property type="entry name" value="MGH1-like_GH"/>
    <property type="match status" value="1"/>
</dbReference>
<name>A0A0G2A4B5_9BACT</name>
<evidence type="ECO:0000259" key="1">
    <source>
        <dbReference type="Pfam" id="PF22422"/>
    </source>
</evidence>
<comment type="caution">
    <text evidence="2">The sequence shown here is derived from an EMBL/GenBank/DDBJ whole genome shotgun (WGS) entry which is preliminary data.</text>
</comment>
<dbReference type="InterPro" id="IPR012341">
    <property type="entry name" value="6hp_glycosidase-like_sf"/>
</dbReference>
<protein>
    <submittedName>
        <fullName evidence="2">Amylo-alpha-16-glucosidase</fullName>
    </submittedName>
</protein>
<dbReference type="AlphaFoldDB" id="A0A0G2A4B5"/>
<dbReference type="GO" id="GO:0005975">
    <property type="term" value="P:carbohydrate metabolic process"/>
    <property type="evidence" value="ECO:0007669"/>
    <property type="project" value="InterPro"/>
</dbReference>
<organism evidence="2 3">
    <name type="scientific">Candidatus Adlerbacteria bacterium GW2011_GWA1_54_10</name>
    <dbReference type="NCBI Taxonomy" id="1618605"/>
    <lineage>
        <taxon>Bacteria</taxon>
        <taxon>Candidatus Adleribacteriota</taxon>
    </lineage>
</organism>
<dbReference type="EMBL" id="LCRO01000004">
    <property type="protein sequence ID" value="KKW35697.1"/>
    <property type="molecule type" value="Genomic_DNA"/>
</dbReference>
<reference evidence="2 3" key="1">
    <citation type="journal article" date="2015" name="Nature">
        <title>rRNA introns, odd ribosomes, and small enigmatic genomes across a large radiation of phyla.</title>
        <authorList>
            <person name="Brown C.T."/>
            <person name="Hug L.A."/>
            <person name="Thomas B.C."/>
            <person name="Sharon I."/>
            <person name="Castelle C.J."/>
            <person name="Singh A."/>
            <person name="Wilkins M.J."/>
            <person name="Williams K.H."/>
            <person name="Banfield J.F."/>
        </authorList>
    </citation>
    <scope>NUCLEOTIDE SEQUENCE [LARGE SCALE GENOMIC DNA]</scope>
</reference>
<accession>A0A0G2A4B5</accession>